<feature type="transmembrane region" description="Helical" evidence="1">
    <location>
        <begin position="236"/>
        <end position="261"/>
    </location>
</feature>
<keyword evidence="1" id="KW-1133">Transmembrane helix</keyword>
<name>A0ABN8SVS7_9CNID</name>
<reference evidence="2 3" key="1">
    <citation type="submission" date="2022-05" db="EMBL/GenBank/DDBJ databases">
        <authorList>
            <consortium name="Genoscope - CEA"/>
            <person name="William W."/>
        </authorList>
    </citation>
    <scope>NUCLEOTIDE SEQUENCE [LARGE SCALE GENOMIC DNA]</scope>
</reference>
<feature type="transmembrane region" description="Helical" evidence="1">
    <location>
        <begin position="197"/>
        <end position="216"/>
    </location>
</feature>
<organism evidence="2 3">
    <name type="scientific">Porites evermanni</name>
    <dbReference type="NCBI Taxonomy" id="104178"/>
    <lineage>
        <taxon>Eukaryota</taxon>
        <taxon>Metazoa</taxon>
        <taxon>Cnidaria</taxon>
        <taxon>Anthozoa</taxon>
        <taxon>Hexacorallia</taxon>
        <taxon>Scleractinia</taxon>
        <taxon>Fungiina</taxon>
        <taxon>Poritidae</taxon>
        <taxon>Porites</taxon>
    </lineage>
</organism>
<comment type="caution">
    <text evidence="2">The sequence shown here is derived from an EMBL/GenBank/DDBJ whole genome shotgun (WGS) entry which is preliminary data.</text>
</comment>
<feature type="non-terminal residue" evidence="2">
    <location>
        <position position="1"/>
    </location>
</feature>
<accession>A0ABN8SVS7</accession>
<feature type="transmembrane region" description="Helical" evidence="1">
    <location>
        <begin position="419"/>
        <end position="438"/>
    </location>
</feature>
<keyword evidence="1" id="KW-0812">Transmembrane</keyword>
<keyword evidence="1" id="KW-0472">Membrane</keyword>
<keyword evidence="3" id="KW-1185">Reference proteome</keyword>
<protein>
    <submittedName>
        <fullName evidence="2">Uncharacterized protein</fullName>
    </submittedName>
</protein>
<evidence type="ECO:0000256" key="1">
    <source>
        <dbReference type="SAM" id="Phobius"/>
    </source>
</evidence>
<proteinExistence type="predicted"/>
<feature type="transmembrane region" description="Helical" evidence="1">
    <location>
        <begin position="379"/>
        <end position="399"/>
    </location>
</feature>
<evidence type="ECO:0000313" key="2">
    <source>
        <dbReference type="EMBL" id="CAH3194416.1"/>
    </source>
</evidence>
<gene>
    <name evidence="2" type="ORF">PEVE_00027773</name>
</gene>
<feature type="transmembrane region" description="Helical" evidence="1">
    <location>
        <begin position="281"/>
        <end position="305"/>
    </location>
</feature>
<sequence length="479" mass="55138">SAFAGPNLCNSDLRILDLLTSNHRCGIDGRTVYLKKSYWGEVENGRLAAYRCPYQFCHYKSDLYLPGCKFDPDRVDGQCAHNRTGILCGRCKKNFSVGLNIALNLGFSLGLESLADCTECEGRPTFFVIGIQIIVILMFISIIIKVNPRMSSDLRGPLFFLQIVFIVLEPNGIGWNFDFRFFQICAVKEMTSLGAVAMGYLFPFTTIIAFLFLYMVSAKFYLVRFKRRKNSILRSFWLLTLLAYNNLAITSFILFSCIKVGKENLFFYDATIECFKGDHLWLAILAVFALLLMVILLISVVLVTKRYWRVDPQYFDTLTDGLSPRCLWWWSWDLFRRVLLMVFYVSIPDWYTKQFILFMICSLILVIHNTLQPYEKKRVNVLESVYLTILAVMAVMPLLKAEDTTDITGMKNVVSSLLLISTMILTLVLFACKLVRILKGKCKPSERSVQLEEYESIEESSDINLEQRERRHIFGIIFG</sequence>
<dbReference type="Proteomes" id="UP001159427">
    <property type="component" value="Unassembled WGS sequence"/>
</dbReference>
<feature type="transmembrane region" description="Helical" evidence="1">
    <location>
        <begin position="126"/>
        <end position="146"/>
    </location>
</feature>
<dbReference type="EMBL" id="CALNXI010003825">
    <property type="protein sequence ID" value="CAH3194416.1"/>
    <property type="molecule type" value="Genomic_DNA"/>
</dbReference>
<evidence type="ECO:0000313" key="3">
    <source>
        <dbReference type="Proteomes" id="UP001159427"/>
    </source>
</evidence>
<feature type="transmembrane region" description="Helical" evidence="1">
    <location>
        <begin position="158"/>
        <end position="177"/>
    </location>
</feature>
<feature type="transmembrane region" description="Helical" evidence="1">
    <location>
        <begin position="350"/>
        <end position="367"/>
    </location>
</feature>
<dbReference type="PANTHER" id="PTHR11319">
    <property type="entry name" value="G PROTEIN-COUPLED RECEPTOR-RELATED"/>
    <property type="match status" value="1"/>
</dbReference>
<dbReference type="PANTHER" id="PTHR11319:SF35">
    <property type="entry name" value="OUTER MEMBRANE PROTEIN PMPC-RELATED"/>
    <property type="match status" value="1"/>
</dbReference>